<proteinExistence type="predicted"/>
<evidence type="ECO:0000259" key="1">
    <source>
        <dbReference type="Pfam" id="PF18730"/>
    </source>
</evidence>
<sequence length="230" mass="27039">MNNKNIKKKRKTKKPQDFFDFQGNKFTKLARAYHHEILHLTGDLGIINKRIQESIALCHQQISFIKKGQVHLLSAREPICFADALYHLENFTFRVTGYRDKLVQFINQALRIGFDEKAMGVLGTIISHGTVRDAHLDTEIKKFDKDQDFKDILNQRILMTHRRYYNNEAGYNSLLVPNIEATDTKGKLKLWRENIKTRANRADRVVLKSRDINDRVMKKINDYLKKHPFK</sequence>
<dbReference type="InterPro" id="IPR041394">
    <property type="entry name" value="HEPN_Cthe2314"/>
</dbReference>
<name>A0A0G0MIW5_9BACT</name>
<protein>
    <recommendedName>
        <fullName evidence="1">Cthe-2314-like HEPN domain-containing protein</fullName>
    </recommendedName>
</protein>
<organism evidence="2 3">
    <name type="scientific">Candidatus Daviesbacteria bacterium GW2011_GWA2_38_24</name>
    <dbReference type="NCBI Taxonomy" id="1618422"/>
    <lineage>
        <taxon>Bacteria</taxon>
        <taxon>Candidatus Daviesiibacteriota</taxon>
    </lineage>
</organism>
<evidence type="ECO:0000313" key="2">
    <source>
        <dbReference type="EMBL" id="KKQ64846.1"/>
    </source>
</evidence>
<dbReference type="Pfam" id="PF18730">
    <property type="entry name" value="HEPN_Cthe2314"/>
    <property type="match status" value="1"/>
</dbReference>
<dbReference type="AlphaFoldDB" id="A0A0G0MIW5"/>
<evidence type="ECO:0000313" key="3">
    <source>
        <dbReference type="Proteomes" id="UP000034235"/>
    </source>
</evidence>
<accession>A0A0G0MIW5</accession>
<reference evidence="2 3" key="1">
    <citation type="journal article" date="2015" name="Nature">
        <title>rRNA introns, odd ribosomes, and small enigmatic genomes across a large radiation of phyla.</title>
        <authorList>
            <person name="Brown C.T."/>
            <person name="Hug L.A."/>
            <person name="Thomas B.C."/>
            <person name="Sharon I."/>
            <person name="Castelle C.J."/>
            <person name="Singh A."/>
            <person name="Wilkins M.J."/>
            <person name="Williams K.H."/>
            <person name="Banfield J.F."/>
        </authorList>
    </citation>
    <scope>NUCLEOTIDE SEQUENCE [LARGE SCALE GENOMIC DNA]</scope>
</reference>
<gene>
    <name evidence="2" type="ORF">US86_C0015G0009</name>
</gene>
<dbReference type="Proteomes" id="UP000034235">
    <property type="component" value="Unassembled WGS sequence"/>
</dbReference>
<feature type="domain" description="Cthe-2314-like HEPN" evidence="1">
    <location>
        <begin position="65"/>
        <end position="174"/>
    </location>
</feature>
<dbReference type="EMBL" id="LBUP01000015">
    <property type="protein sequence ID" value="KKQ64846.1"/>
    <property type="molecule type" value="Genomic_DNA"/>
</dbReference>
<comment type="caution">
    <text evidence="2">The sequence shown here is derived from an EMBL/GenBank/DDBJ whole genome shotgun (WGS) entry which is preliminary data.</text>
</comment>